<name>A0A2C9WQR1_MANES</name>
<dbReference type="GO" id="GO:0071944">
    <property type="term" value="C:cell periphery"/>
    <property type="evidence" value="ECO:0000318"/>
    <property type="project" value="GO_Central"/>
</dbReference>
<dbReference type="PANTHER" id="PTHR33470:SF40">
    <property type="entry name" value="PROTEIN SEED AND ROOT HAIR PROTECTIVE PROTEIN"/>
    <property type="match status" value="1"/>
</dbReference>
<keyword evidence="3" id="KW-0812">Transmembrane</keyword>
<keyword evidence="5" id="KW-1185">Reference proteome</keyword>
<reference evidence="5" key="1">
    <citation type="journal article" date="2016" name="Nat. Biotechnol.">
        <title>Sequencing wild and cultivated cassava and related species reveals extensive interspecific hybridization and genetic diversity.</title>
        <authorList>
            <person name="Bredeson J.V."/>
            <person name="Lyons J.B."/>
            <person name="Prochnik S.E."/>
            <person name="Wu G.A."/>
            <person name="Ha C.M."/>
            <person name="Edsinger-Gonzales E."/>
            <person name="Grimwood J."/>
            <person name="Schmutz J."/>
            <person name="Rabbi I.Y."/>
            <person name="Egesi C."/>
            <person name="Nauluvula P."/>
            <person name="Lebot V."/>
            <person name="Ndunguru J."/>
            <person name="Mkamilo G."/>
            <person name="Bart R.S."/>
            <person name="Setter T.L."/>
            <person name="Gleadow R.M."/>
            <person name="Kulakow P."/>
            <person name="Ferguson M.E."/>
            <person name="Rounsley S."/>
            <person name="Rokhsar D.S."/>
        </authorList>
    </citation>
    <scope>NUCLEOTIDE SEQUENCE [LARGE SCALE GENOMIC DNA]</scope>
    <source>
        <strain evidence="5">cv. AM560-2</strain>
    </source>
</reference>
<evidence type="ECO:0000256" key="1">
    <source>
        <dbReference type="ARBA" id="ARBA00022729"/>
    </source>
</evidence>
<dbReference type="Proteomes" id="UP000091857">
    <property type="component" value="Chromosome 1"/>
</dbReference>
<feature type="transmembrane region" description="Helical" evidence="3">
    <location>
        <begin position="12"/>
        <end position="29"/>
    </location>
</feature>
<sequence length="307" mass="34166">MPFSLSHPQTIILDHFLLLFSLHLLYCTLAMASTSFFLSMSVLLLSLLVIASAADYGYYVSEPHNVSPSTPTSENEYIPKPDSELAKPHHPKPKYDTTKPESDYVKSDVNEYGQKPKPEFDYVKSDVNEYDQKPKPENNYSSKPYSDTKKPEDGYTPKSDSDKSGYGYSLKSENPLQIGVEGLVLCKSGSSYVPVEGAMARITCSAMDQNGYETTPFSCLTSATDAKGYFFKTLSLFDLFDNLKLKDCKVNLEKSPSETCNIPTDVNKGITGAVFSSYRILHEKKIKLYSVGPFFYTSESKSTPAGY</sequence>
<feature type="compositionally biased region" description="Basic and acidic residues" evidence="2">
    <location>
        <begin position="77"/>
        <end position="136"/>
    </location>
</feature>
<accession>A0A2C9WQR1</accession>
<keyword evidence="1" id="KW-0732">Signal</keyword>
<feature type="transmembrane region" description="Helical" evidence="3">
    <location>
        <begin position="36"/>
        <end position="59"/>
    </location>
</feature>
<feature type="region of interest" description="Disordered" evidence="2">
    <location>
        <begin position="63"/>
        <end position="168"/>
    </location>
</feature>
<proteinExistence type="predicted"/>
<evidence type="ECO:0008006" key="6">
    <source>
        <dbReference type="Google" id="ProtNLM"/>
    </source>
</evidence>
<evidence type="ECO:0000256" key="3">
    <source>
        <dbReference type="SAM" id="Phobius"/>
    </source>
</evidence>
<feature type="compositionally biased region" description="Basic and acidic residues" evidence="2">
    <location>
        <begin position="146"/>
        <end position="163"/>
    </location>
</feature>
<evidence type="ECO:0000313" key="4">
    <source>
        <dbReference type="EMBL" id="OAY61860.1"/>
    </source>
</evidence>
<dbReference type="AlphaFoldDB" id="A0A2C9WQR1"/>
<keyword evidence="3" id="KW-1133">Transmembrane helix</keyword>
<gene>
    <name evidence="4" type="ORF">MANES_01G222300v8</name>
</gene>
<dbReference type="GO" id="GO:0009723">
    <property type="term" value="P:response to ethylene"/>
    <property type="evidence" value="ECO:0000318"/>
    <property type="project" value="GO_Central"/>
</dbReference>
<dbReference type="Gramene" id="Manes.01G222300.1.v8.1">
    <property type="protein sequence ID" value="Manes.01G222300.1.v8.1.CDS"/>
    <property type="gene ID" value="Manes.01G222300.v8.1"/>
</dbReference>
<organism evidence="4 5">
    <name type="scientific">Manihot esculenta</name>
    <name type="common">Cassava</name>
    <name type="synonym">Jatropha manihot</name>
    <dbReference type="NCBI Taxonomy" id="3983"/>
    <lineage>
        <taxon>Eukaryota</taxon>
        <taxon>Viridiplantae</taxon>
        <taxon>Streptophyta</taxon>
        <taxon>Embryophyta</taxon>
        <taxon>Tracheophyta</taxon>
        <taxon>Spermatophyta</taxon>
        <taxon>Magnoliopsida</taxon>
        <taxon>eudicotyledons</taxon>
        <taxon>Gunneridae</taxon>
        <taxon>Pentapetalae</taxon>
        <taxon>rosids</taxon>
        <taxon>fabids</taxon>
        <taxon>Malpighiales</taxon>
        <taxon>Euphorbiaceae</taxon>
        <taxon>Crotonoideae</taxon>
        <taxon>Manihoteae</taxon>
        <taxon>Manihot</taxon>
    </lineage>
</organism>
<keyword evidence="3" id="KW-0472">Membrane</keyword>
<feature type="compositionally biased region" description="Polar residues" evidence="2">
    <location>
        <begin position="64"/>
        <end position="75"/>
    </location>
</feature>
<dbReference type="STRING" id="3983.A0A2C9WQR1"/>
<comment type="caution">
    <text evidence="4">The sequence shown here is derived from an EMBL/GenBank/DDBJ whole genome shotgun (WGS) entry which is preliminary data.</text>
</comment>
<evidence type="ECO:0000256" key="2">
    <source>
        <dbReference type="SAM" id="MobiDB-lite"/>
    </source>
</evidence>
<evidence type="ECO:0000313" key="5">
    <source>
        <dbReference type="Proteomes" id="UP000091857"/>
    </source>
</evidence>
<dbReference type="EMBL" id="CM004387">
    <property type="protein sequence ID" value="OAY61860.1"/>
    <property type="molecule type" value="Genomic_DNA"/>
</dbReference>
<dbReference type="Pfam" id="PF01190">
    <property type="entry name" value="Pollen_Ole_e_1"/>
    <property type="match status" value="1"/>
</dbReference>
<protein>
    <recommendedName>
        <fullName evidence="6">Pollen Ole e 1 allergen and extensin family protein</fullName>
    </recommendedName>
</protein>
<dbReference type="PANTHER" id="PTHR33470">
    <property type="entry name" value="OS01G0164075 PROTEIN"/>
    <property type="match status" value="1"/>
</dbReference>